<feature type="compositionally biased region" description="Pro residues" evidence="1">
    <location>
        <begin position="107"/>
        <end position="118"/>
    </location>
</feature>
<keyword evidence="3" id="KW-1185">Reference proteome</keyword>
<comment type="caution">
    <text evidence="2">The sequence shown here is derived from an EMBL/GenBank/DDBJ whole genome shotgun (WGS) entry which is preliminary data.</text>
</comment>
<feature type="region of interest" description="Disordered" evidence="1">
    <location>
        <begin position="104"/>
        <end position="140"/>
    </location>
</feature>
<accession>A0A5B7EDT3</accession>
<dbReference type="AlphaFoldDB" id="A0A5B7EDT3"/>
<reference evidence="2 3" key="1">
    <citation type="submission" date="2019-05" db="EMBL/GenBank/DDBJ databases">
        <title>Another draft genome of Portunus trituberculatus and its Hox gene families provides insights of decapod evolution.</title>
        <authorList>
            <person name="Jeong J.-H."/>
            <person name="Song I."/>
            <person name="Kim S."/>
            <person name="Choi T."/>
            <person name="Kim D."/>
            <person name="Ryu S."/>
            <person name="Kim W."/>
        </authorList>
    </citation>
    <scope>NUCLEOTIDE SEQUENCE [LARGE SCALE GENOMIC DNA]</scope>
    <source>
        <tissue evidence="2">Muscle</tissue>
    </source>
</reference>
<organism evidence="2 3">
    <name type="scientific">Portunus trituberculatus</name>
    <name type="common">Swimming crab</name>
    <name type="synonym">Neptunus trituberculatus</name>
    <dbReference type="NCBI Taxonomy" id="210409"/>
    <lineage>
        <taxon>Eukaryota</taxon>
        <taxon>Metazoa</taxon>
        <taxon>Ecdysozoa</taxon>
        <taxon>Arthropoda</taxon>
        <taxon>Crustacea</taxon>
        <taxon>Multicrustacea</taxon>
        <taxon>Malacostraca</taxon>
        <taxon>Eumalacostraca</taxon>
        <taxon>Eucarida</taxon>
        <taxon>Decapoda</taxon>
        <taxon>Pleocyemata</taxon>
        <taxon>Brachyura</taxon>
        <taxon>Eubrachyura</taxon>
        <taxon>Portunoidea</taxon>
        <taxon>Portunidae</taxon>
        <taxon>Portuninae</taxon>
        <taxon>Portunus</taxon>
    </lineage>
</organism>
<dbReference type="EMBL" id="VSRR010002479">
    <property type="protein sequence ID" value="MPC31648.1"/>
    <property type="molecule type" value="Genomic_DNA"/>
</dbReference>
<gene>
    <name evidence="2" type="ORF">E2C01_024945</name>
</gene>
<dbReference type="Proteomes" id="UP000324222">
    <property type="component" value="Unassembled WGS sequence"/>
</dbReference>
<proteinExistence type="predicted"/>
<evidence type="ECO:0000256" key="1">
    <source>
        <dbReference type="SAM" id="MobiDB-lite"/>
    </source>
</evidence>
<protein>
    <submittedName>
        <fullName evidence="2">Uncharacterized protein</fullName>
    </submittedName>
</protein>
<evidence type="ECO:0000313" key="2">
    <source>
        <dbReference type="EMBL" id="MPC31648.1"/>
    </source>
</evidence>
<sequence>MLICRWSRQPSNCSSERPSSVDRVFNTSLSFSVNSQFSPSINFGGTFFCTTETNLKVSKPKDGSQGTIDPITYFLRHMEDIEGEAQAVKPAGVIYAVNNNAAGLVQPPHPLLPPPLPAVPELQPPVGRRHGSSSPLGPGR</sequence>
<evidence type="ECO:0000313" key="3">
    <source>
        <dbReference type="Proteomes" id="UP000324222"/>
    </source>
</evidence>
<name>A0A5B7EDT3_PORTR</name>